<keyword evidence="4 6" id="KW-0472">Membrane</keyword>
<evidence type="ECO:0000256" key="5">
    <source>
        <dbReference type="SAM" id="MobiDB-lite"/>
    </source>
</evidence>
<evidence type="ECO:0000256" key="2">
    <source>
        <dbReference type="ARBA" id="ARBA00022692"/>
    </source>
</evidence>
<feature type="transmembrane region" description="Helical" evidence="6">
    <location>
        <begin position="72"/>
        <end position="94"/>
    </location>
</feature>
<dbReference type="Pfam" id="PF05653">
    <property type="entry name" value="Mg_trans_NIPA"/>
    <property type="match status" value="1"/>
</dbReference>
<feature type="region of interest" description="Disordered" evidence="5">
    <location>
        <begin position="448"/>
        <end position="488"/>
    </location>
</feature>
<protein>
    <submittedName>
        <fullName evidence="7">Magnesium transporter NIPA4</fullName>
    </submittedName>
</protein>
<dbReference type="GO" id="GO:0016020">
    <property type="term" value="C:membrane"/>
    <property type="evidence" value="ECO:0007669"/>
    <property type="project" value="UniProtKB-SubCell"/>
</dbReference>
<feature type="transmembrane region" description="Helical" evidence="6">
    <location>
        <begin position="250"/>
        <end position="270"/>
    </location>
</feature>
<keyword evidence="8" id="KW-1185">Reference proteome</keyword>
<feature type="transmembrane region" description="Helical" evidence="6">
    <location>
        <begin position="176"/>
        <end position="196"/>
    </location>
</feature>
<dbReference type="InterPro" id="IPR008521">
    <property type="entry name" value="Mg_trans_NIPA"/>
</dbReference>
<comment type="subcellular location">
    <subcellularLocation>
        <location evidence="1">Membrane</location>
        <topology evidence="1">Multi-pass membrane protein</topology>
    </subcellularLocation>
</comment>
<evidence type="ECO:0000313" key="7">
    <source>
        <dbReference type="EMBL" id="GBG34240.1"/>
    </source>
</evidence>
<dbReference type="PANTHER" id="PTHR12570:SF9">
    <property type="entry name" value="MAGNESIUM TRANSPORTER NIPA8-RELATED"/>
    <property type="match status" value="1"/>
</dbReference>
<organism evidence="7 8">
    <name type="scientific">Hondaea fermentalgiana</name>
    <dbReference type="NCBI Taxonomy" id="2315210"/>
    <lineage>
        <taxon>Eukaryota</taxon>
        <taxon>Sar</taxon>
        <taxon>Stramenopiles</taxon>
        <taxon>Bigyra</taxon>
        <taxon>Labyrinthulomycetes</taxon>
        <taxon>Thraustochytrida</taxon>
        <taxon>Thraustochytriidae</taxon>
        <taxon>Hondaea</taxon>
    </lineage>
</organism>
<gene>
    <name evidence="7" type="ORF">FCC1311_104642</name>
</gene>
<dbReference type="InterPro" id="IPR037185">
    <property type="entry name" value="EmrE-like"/>
</dbReference>
<evidence type="ECO:0000313" key="8">
    <source>
        <dbReference type="Proteomes" id="UP000241890"/>
    </source>
</evidence>
<keyword evidence="3 6" id="KW-1133">Transmembrane helix</keyword>
<name>A0A2R5GTR6_9STRA</name>
<dbReference type="Proteomes" id="UP000241890">
    <property type="component" value="Unassembled WGS sequence"/>
</dbReference>
<evidence type="ECO:0000256" key="6">
    <source>
        <dbReference type="SAM" id="Phobius"/>
    </source>
</evidence>
<reference evidence="7 8" key="1">
    <citation type="submission" date="2017-12" db="EMBL/GenBank/DDBJ databases">
        <title>Sequencing, de novo assembly and annotation of complete genome of a new Thraustochytrid species, strain FCC1311.</title>
        <authorList>
            <person name="Sedici K."/>
            <person name="Godart F."/>
            <person name="Aiese Cigliano R."/>
            <person name="Sanseverino W."/>
            <person name="Barakat M."/>
            <person name="Ortet P."/>
            <person name="Marechal E."/>
            <person name="Cagnac O."/>
            <person name="Amato A."/>
        </authorList>
    </citation>
    <scope>NUCLEOTIDE SEQUENCE [LARGE SCALE GENOMIC DNA]</scope>
</reference>
<sequence>MRCDAVRCGAMRWDAMGCGAMRWDAVAVRCDTKCGDGRGEGKKMSDFFSLSCNSTETTDDGDETTVFGDLPWLWLLGMACSVVSSFATALGTILQKKAHMEQEALPDEEKSYEFIGIIFNKHWLFALCVMGLIPLPFDFTAFALAPQSLVVTMTGLTIVLNQLFAPYLLQEKLTRVEIIGTIIIVTGVIITSVTAGGNPSDFDVCELVSRYSDTDVLAMAFSIISLMCLCLFLIHSNKHPDSIEPLRPEFYAFVAGGFAGLMQIAFKATGELVKGIFGTADSDVNPWKTIWPYVHIIAVFFLAVGMISYINRGLQAYDAVLFTPLYFTNLIVLSSSLGLVYYKEYENFEVWQMIVYPFGVAIVCGGILFMTIKGVDIPTVRARIARLNKSRENMKSMRFERQQLDAARSSRSLAALTHSVRLNRPLSAQVPGRSTLMKFPSVPAGLTSWRGATTAGPSHLDEQSVEVSPADPSPSEDSDPESADEGRR</sequence>
<feature type="transmembrane region" description="Helical" evidence="6">
    <location>
        <begin position="354"/>
        <end position="372"/>
    </location>
</feature>
<accession>A0A2R5GTR6</accession>
<dbReference type="OrthoDB" id="165382at2759"/>
<evidence type="ECO:0000256" key="4">
    <source>
        <dbReference type="ARBA" id="ARBA00023136"/>
    </source>
</evidence>
<feature type="transmembrane region" description="Helical" evidence="6">
    <location>
        <begin position="290"/>
        <end position="310"/>
    </location>
</feature>
<dbReference type="SUPFAM" id="SSF103481">
    <property type="entry name" value="Multidrug resistance efflux transporter EmrE"/>
    <property type="match status" value="1"/>
</dbReference>
<dbReference type="AlphaFoldDB" id="A0A2R5GTR6"/>
<evidence type="ECO:0000256" key="1">
    <source>
        <dbReference type="ARBA" id="ARBA00004141"/>
    </source>
</evidence>
<evidence type="ECO:0000256" key="3">
    <source>
        <dbReference type="ARBA" id="ARBA00022989"/>
    </source>
</evidence>
<feature type="transmembrane region" description="Helical" evidence="6">
    <location>
        <begin position="114"/>
        <end position="137"/>
    </location>
</feature>
<dbReference type="Gene3D" id="1.10.3730.20">
    <property type="match status" value="1"/>
</dbReference>
<keyword evidence="2 6" id="KW-0812">Transmembrane</keyword>
<proteinExistence type="predicted"/>
<feature type="transmembrane region" description="Helical" evidence="6">
    <location>
        <begin position="322"/>
        <end position="342"/>
    </location>
</feature>
<dbReference type="InParanoid" id="A0A2R5GTR6"/>
<feature type="transmembrane region" description="Helical" evidence="6">
    <location>
        <begin position="149"/>
        <end position="169"/>
    </location>
</feature>
<dbReference type="GO" id="GO:0015095">
    <property type="term" value="F:magnesium ion transmembrane transporter activity"/>
    <property type="evidence" value="ECO:0007669"/>
    <property type="project" value="InterPro"/>
</dbReference>
<feature type="transmembrane region" description="Helical" evidence="6">
    <location>
        <begin position="216"/>
        <end position="234"/>
    </location>
</feature>
<feature type="compositionally biased region" description="Acidic residues" evidence="5">
    <location>
        <begin position="474"/>
        <end position="488"/>
    </location>
</feature>
<comment type="caution">
    <text evidence="7">The sequence shown here is derived from an EMBL/GenBank/DDBJ whole genome shotgun (WGS) entry which is preliminary data.</text>
</comment>
<dbReference type="PANTHER" id="PTHR12570">
    <property type="match status" value="1"/>
</dbReference>
<dbReference type="EMBL" id="BEYU01000185">
    <property type="protein sequence ID" value="GBG34240.1"/>
    <property type="molecule type" value="Genomic_DNA"/>
</dbReference>